<dbReference type="FunFam" id="3.40.50.720:FF:000259">
    <property type="entry name" value="Sepiapterin reductase"/>
    <property type="match status" value="1"/>
</dbReference>
<evidence type="ECO:0000256" key="2">
    <source>
        <dbReference type="ARBA" id="ARBA00010483"/>
    </source>
</evidence>
<dbReference type="Proteomes" id="UP000036403">
    <property type="component" value="Unassembled WGS sequence"/>
</dbReference>
<evidence type="ECO:0000256" key="6">
    <source>
        <dbReference type="ARBA" id="ARBA00022490"/>
    </source>
</evidence>
<dbReference type="EMBL" id="LBMM01006503">
    <property type="protein sequence ID" value="KMQ90558.1"/>
    <property type="molecule type" value="Genomic_DNA"/>
</dbReference>
<accession>A0A0J7KJH9</accession>
<sequence>MSIEALSGKVFLVITGASRGIGREIAITFGSLLQEGSHILLLARNLNGLQEVAKNIPSKVTVHTVSMDLGEVTKTDFEKTILGCLKGITRDAFDRVVIVHNVGTIGDISKFVNDMLDVDDWKQFYTLNFFLPAVLNAVIMNLFDKSTNTKKVVINITSLYAVQANAACGYYCTVKAAREMYFKVFALENPDVNVLSYSPGPVETDMFHTVYETIANPDTKKKLKRLHETNTILTTEQTVNRLVKILKEHKYNAGDRVDYFDDI</sequence>
<dbReference type="PaxDb" id="67767-A0A0J7KJH9"/>
<dbReference type="PRINTS" id="PR00081">
    <property type="entry name" value="GDHRDH"/>
</dbReference>
<evidence type="ECO:0000313" key="9">
    <source>
        <dbReference type="EMBL" id="KMQ90558.1"/>
    </source>
</evidence>
<dbReference type="PANTHER" id="PTHR44085:SF2">
    <property type="entry name" value="SEPIAPTERIN REDUCTASE"/>
    <property type="match status" value="1"/>
</dbReference>
<evidence type="ECO:0000256" key="1">
    <source>
        <dbReference type="ARBA" id="ARBA00004496"/>
    </source>
</evidence>
<dbReference type="NCBIfam" id="TIGR01500">
    <property type="entry name" value="sepiapter_red"/>
    <property type="match status" value="1"/>
</dbReference>
<keyword evidence="10" id="KW-1185">Reference proteome</keyword>
<dbReference type="EC" id="1.1.1.153" evidence="4"/>
<evidence type="ECO:0000256" key="4">
    <source>
        <dbReference type="ARBA" id="ARBA00013075"/>
    </source>
</evidence>
<dbReference type="InterPro" id="IPR002347">
    <property type="entry name" value="SDR_fam"/>
</dbReference>
<reference evidence="9 10" key="1">
    <citation type="submission" date="2015-04" db="EMBL/GenBank/DDBJ databases">
        <title>Lasius niger genome sequencing.</title>
        <authorList>
            <person name="Konorov E.A."/>
            <person name="Nikitin M.A."/>
            <person name="Kirill M.V."/>
            <person name="Chang P."/>
        </authorList>
    </citation>
    <scope>NUCLEOTIDE SEQUENCE [LARGE SCALE GENOMIC DNA]</scope>
    <source>
        <tissue evidence="9">Whole</tissue>
    </source>
</reference>
<evidence type="ECO:0000256" key="5">
    <source>
        <dbReference type="ARBA" id="ARBA00019170"/>
    </source>
</evidence>
<dbReference type="InterPro" id="IPR051721">
    <property type="entry name" value="Biopterin_syn/organic_redct"/>
</dbReference>
<gene>
    <name evidence="9" type="ORF">RF55_9666</name>
</gene>
<keyword evidence="6" id="KW-0963">Cytoplasm</keyword>
<evidence type="ECO:0000256" key="3">
    <source>
        <dbReference type="ARBA" id="ARBA00011738"/>
    </source>
</evidence>
<dbReference type="GO" id="GO:0004757">
    <property type="term" value="F:sepiapterin reductase (NADP+) activity"/>
    <property type="evidence" value="ECO:0007669"/>
    <property type="project" value="UniProtKB-EC"/>
</dbReference>
<dbReference type="InterPro" id="IPR036291">
    <property type="entry name" value="NAD(P)-bd_dom_sf"/>
</dbReference>
<evidence type="ECO:0000256" key="8">
    <source>
        <dbReference type="ARBA" id="ARBA00023002"/>
    </source>
</evidence>
<keyword evidence="7" id="KW-0521">NADP</keyword>
<comment type="subcellular location">
    <subcellularLocation>
        <location evidence="1">Cytoplasm</location>
    </subcellularLocation>
</comment>
<dbReference type="SUPFAM" id="SSF51735">
    <property type="entry name" value="NAD(P)-binding Rossmann-fold domains"/>
    <property type="match status" value="1"/>
</dbReference>
<dbReference type="STRING" id="67767.A0A0J7KJH9"/>
<organism evidence="9 10">
    <name type="scientific">Lasius niger</name>
    <name type="common">Black garden ant</name>
    <dbReference type="NCBI Taxonomy" id="67767"/>
    <lineage>
        <taxon>Eukaryota</taxon>
        <taxon>Metazoa</taxon>
        <taxon>Ecdysozoa</taxon>
        <taxon>Arthropoda</taxon>
        <taxon>Hexapoda</taxon>
        <taxon>Insecta</taxon>
        <taxon>Pterygota</taxon>
        <taxon>Neoptera</taxon>
        <taxon>Endopterygota</taxon>
        <taxon>Hymenoptera</taxon>
        <taxon>Apocrita</taxon>
        <taxon>Aculeata</taxon>
        <taxon>Formicoidea</taxon>
        <taxon>Formicidae</taxon>
        <taxon>Formicinae</taxon>
        <taxon>Lasius</taxon>
        <taxon>Lasius</taxon>
    </lineage>
</organism>
<dbReference type="AlphaFoldDB" id="A0A0J7KJH9"/>
<comment type="caution">
    <text evidence="9">The sequence shown here is derived from an EMBL/GenBank/DDBJ whole genome shotgun (WGS) entry which is preliminary data.</text>
</comment>
<keyword evidence="8" id="KW-0560">Oxidoreductase</keyword>
<comment type="similarity">
    <text evidence="2">Belongs to the sepiapterin reductase family.</text>
</comment>
<proteinExistence type="inferred from homology"/>
<dbReference type="GO" id="GO:0005737">
    <property type="term" value="C:cytoplasm"/>
    <property type="evidence" value="ECO:0007669"/>
    <property type="project" value="UniProtKB-SubCell"/>
</dbReference>
<evidence type="ECO:0000313" key="10">
    <source>
        <dbReference type="Proteomes" id="UP000036403"/>
    </source>
</evidence>
<name>A0A0J7KJH9_LASNI</name>
<protein>
    <recommendedName>
        <fullName evidence="5">Sepiapterin reductase</fullName>
        <ecNumber evidence="4">1.1.1.153</ecNumber>
    </recommendedName>
</protein>
<dbReference type="PANTHER" id="PTHR44085">
    <property type="entry name" value="SEPIAPTERIN REDUCTASE"/>
    <property type="match status" value="1"/>
</dbReference>
<dbReference type="Pfam" id="PF00106">
    <property type="entry name" value="adh_short"/>
    <property type="match status" value="1"/>
</dbReference>
<dbReference type="InterPro" id="IPR006393">
    <property type="entry name" value="Sepiapterin_red"/>
</dbReference>
<comment type="subunit">
    <text evidence="3">Homodimer.</text>
</comment>
<dbReference type="GO" id="GO:0006729">
    <property type="term" value="P:tetrahydrobiopterin biosynthetic process"/>
    <property type="evidence" value="ECO:0007669"/>
    <property type="project" value="InterPro"/>
</dbReference>
<dbReference type="OrthoDB" id="153074at2759"/>
<dbReference type="Gene3D" id="3.40.50.720">
    <property type="entry name" value="NAD(P)-binding Rossmann-like Domain"/>
    <property type="match status" value="1"/>
</dbReference>
<evidence type="ECO:0000256" key="7">
    <source>
        <dbReference type="ARBA" id="ARBA00022857"/>
    </source>
</evidence>